<name>A0A6C0BCW7_9ZZZZ</name>
<keyword evidence="1" id="KW-0812">Transmembrane</keyword>
<sequence length="100" mass="11209">MQWTDMVGYLLLFGMLATVATTMVFITVNSAKQDSQKMTMEQIRSMGIANFFLIGAFGVMASYYLEANPQMFQRYVLFMLHGALFLSIMAVSVASIQQLS</sequence>
<keyword evidence="1" id="KW-0472">Membrane</keyword>
<keyword evidence="1" id="KW-1133">Transmembrane helix</keyword>
<proteinExistence type="predicted"/>
<feature type="transmembrane region" description="Helical" evidence="1">
    <location>
        <begin position="47"/>
        <end position="65"/>
    </location>
</feature>
<organism evidence="2">
    <name type="scientific">viral metagenome</name>
    <dbReference type="NCBI Taxonomy" id="1070528"/>
    <lineage>
        <taxon>unclassified sequences</taxon>
        <taxon>metagenomes</taxon>
        <taxon>organismal metagenomes</taxon>
    </lineage>
</organism>
<evidence type="ECO:0000256" key="1">
    <source>
        <dbReference type="SAM" id="Phobius"/>
    </source>
</evidence>
<protein>
    <submittedName>
        <fullName evidence="2">Uncharacterized protein</fullName>
    </submittedName>
</protein>
<accession>A0A6C0BCW7</accession>
<evidence type="ECO:0000313" key="2">
    <source>
        <dbReference type="EMBL" id="QHS89243.1"/>
    </source>
</evidence>
<reference evidence="2" key="1">
    <citation type="journal article" date="2020" name="Nature">
        <title>Giant virus diversity and host interactions through global metagenomics.</title>
        <authorList>
            <person name="Schulz F."/>
            <person name="Roux S."/>
            <person name="Paez-Espino D."/>
            <person name="Jungbluth S."/>
            <person name="Walsh D.A."/>
            <person name="Denef V.J."/>
            <person name="McMahon K.D."/>
            <person name="Konstantinidis K.T."/>
            <person name="Eloe-Fadrosh E.A."/>
            <person name="Kyrpides N.C."/>
            <person name="Woyke T."/>
        </authorList>
    </citation>
    <scope>NUCLEOTIDE SEQUENCE</scope>
    <source>
        <strain evidence="2">GVMAG-M-3300010158-60</strain>
    </source>
</reference>
<dbReference type="EMBL" id="MN739107">
    <property type="protein sequence ID" value="QHS89243.1"/>
    <property type="molecule type" value="Genomic_DNA"/>
</dbReference>
<dbReference type="AlphaFoldDB" id="A0A6C0BCW7"/>
<feature type="transmembrane region" description="Helical" evidence="1">
    <location>
        <begin position="6"/>
        <end position="26"/>
    </location>
</feature>
<feature type="transmembrane region" description="Helical" evidence="1">
    <location>
        <begin position="77"/>
        <end position="96"/>
    </location>
</feature>